<accession>A0A1P8UGE8</accession>
<name>A0A1P8UGE8_9GAMM</name>
<protein>
    <submittedName>
        <fullName evidence="2">Uncharacterized protein</fullName>
    </submittedName>
</protein>
<feature type="compositionally biased region" description="Basic and acidic residues" evidence="1">
    <location>
        <begin position="55"/>
        <end position="65"/>
    </location>
</feature>
<feature type="region of interest" description="Disordered" evidence="1">
    <location>
        <begin position="52"/>
        <end position="135"/>
    </location>
</feature>
<dbReference type="KEGG" id="afy:BW247_07315"/>
<organism evidence="2 3">
    <name type="scientific">Acidihalobacter ferrooxydans</name>
    <dbReference type="NCBI Taxonomy" id="1765967"/>
    <lineage>
        <taxon>Bacteria</taxon>
        <taxon>Pseudomonadati</taxon>
        <taxon>Pseudomonadota</taxon>
        <taxon>Gammaproteobacteria</taxon>
        <taxon>Chromatiales</taxon>
        <taxon>Ectothiorhodospiraceae</taxon>
        <taxon>Acidihalobacter</taxon>
    </lineage>
</organism>
<dbReference type="Proteomes" id="UP000243807">
    <property type="component" value="Chromosome"/>
</dbReference>
<dbReference type="EMBL" id="CP019434">
    <property type="protein sequence ID" value="APZ42923.1"/>
    <property type="molecule type" value="Genomic_DNA"/>
</dbReference>
<evidence type="ECO:0000256" key="1">
    <source>
        <dbReference type="SAM" id="MobiDB-lite"/>
    </source>
</evidence>
<keyword evidence="3" id="KW-1185">Reference proteome</keyword>
<evidence type="ECO:0000313" key="3">
    <source>
        <dbReference type="Proteomes" id="UP000243807"/>
    </source>
</evidence>
<dbReference type="STRING" id="1765967.BW247_07315"/>
<sequence>MKKKKPDHIPLESLFKDDSFLRHAEFLFHYEERDATDPRLKLAILGELARNAGENVRKKDSRREQASSGGKRTGEARKQAAEKSHQNIANDARQLLQSGKAPHELAGILSPKHSLTKTQIRNILHETGVKPKKRK</sequence>
<proteinExistence type="predicted"/>
<dbReference type="AlphaFoldDB" id="A0A1P8UGE8"/>
<feature type="compositionally biased region" description="Basic and acidic residues" evidence="1">
    <location>
        <begin position="72"/>
        <end position="85"/>
    </location>
</feature>
<dbReference type="RefSeq" id="WP_076836571.1">
    <property type="nucleotide sequence ID" value="NZ_CP019434.1"/>
</dbReference>
<evidence type="ECO:0000313" key="2">
    <source>
        <dbReference type="EMBL" id="APZ42923.1"/>
    </source>
</evidence>
<gene>
    <name evidence="2" type="ORF">BW247_07315</name>
</gene>
<reference evidence="2 3" key="1">
    <citation type="submission" date="2017-01" db="EMBL/GenBank/DDBJ databases">
        <title>Draft sequence of Acidihalobacter ferrooxidans strain DSM 14175 (strain V8).</title>
        <authorList>
            <person name="Khaleque H.N."/>
            <person name="Ramsay J.P."/>
            <person name="Murphy R.J.T."/>
            <person name="Kaksonen A.H."/>
            <person name="Boxall N.J."/>
            <person name="Watkin E.L.J."/>
        </authorList>
    </citation>
    <scope>NUCLEOTIDE SEQUENCE [LARGE SCALE GENOMIC DNA]</scope>
    <source>
        <strain evidence="2 3">V8</strain>
    </source>
</reference>